<dbReference type="FunFam" id="1.10.630.10:FF:000157">
    <property type="entry name" value="Uncharacterized protein"/>
    <property type="match status" value="1"/>
</dbReference>
<proteinExistence type="inferred from homology"/>
<evidence type="ECO:0000256" key="2">
    <source>
        <dbReference type="ARBA" id="ARBA00004370"/>
    </source>
</evidence>
<dbReference type="GO" id="GO:0016705">
    <property type="term" value="F:oxidoreductase activity, acting on paired donors, with incorporation or reduction of molecular oxygen"/>
    <property type="evidence" value="ECO:0007669"/>
    <property type="project" value="InterPro"/>
</dbReference>
<dbReference type="InterPro" id="IPR017972">
    <property type="entry name" value="Cyt_P450_CS"/>
</dbReference>
<evidence type="ECO:0000256" key="9">
    <source>
        <dbReference type="ARBA" id="ARBA00023033"/>
    </source>
</evidence>
<dbReference type="AlphaFoldDB" id="A0A9Q0U324"/>
<dbReference type="PRINTS" id="PR00385">
    <property type="entry name" value="P450"/>
</dbReference>
<evidence type="ECO:0000256" key="5">
    <source>
        <dbReference type="ARBA" id="ARBA00022723"/>
    </source>
</evidence>
<evidence type="ECO:0000256" key="11">
    <source>
        <dbReference type="PIRSR" id="PIRSR602401-1"/>
    </source>
</evidence>
<dbReference type="SUPFAM" id="SSF48264">
    <property type="entry name" value="Cytochrome P450"/>
    <property type="match status" value="1"/>
</dbReference>
<evidence type="ECO:0000256" key="4">
    <source>
        <dbReference type="ARBA" id="ARBA00022692"/>
    </source>
</evidence>
<gene>
    <name evidence="13" type="ORF">OIU74_007163</name>
</gene>
<dbReference type="GO" id="GO:0020037">
    <property type="term" value="F:heme binding"/>
    <property type="evidence" value="ECO:0007669"/>
    <property type="project" value="InterPro"/>
</dbReference>
<comment type="subcellular location">
    <subcellularLocation>
        <location evidence="2">Membrane</location>
    </subcellularLocation>
</comment>
<dbReference type="InterPro" id="IPR001128">
    <property type="entry name" value="Cyt_P450"/>
</dbReference>
<dbReference type="Proteomes" id="UP001151752">
    <property type="component" value="Chromosome 14"/>
</dbReference>
<keyword evidence="5 11" id="KW-0479">Metal-binding</keyword>
<accession>A0A9Q0U324</accession>
<reference evidence="13" key="1">
    <citation type="submission" date="2022-11" db="EMBL/GenBank/DDBJ databases">
        <authorList>
            <person name="Hyden B.L."/>
            <person name="Feng K."/>
            <person name="Yates T."/>
            <person name="Jawdy S."/>
            <person name="Smart L.B."/>
            <person name="Muchero W."/>
        </authorList>
    </citation>
    <scope>NUCLEOTIDE SEQUENCE</scope>
    <source>
        <tissue evidence="13">Shoot tip</tissue>
    </source>
</reference>
<feature type="binding site" description="axial binding residue" evidence="11">
    <location>
        <position position="157"/>
    </location>
    <ligand>
        <name>heme</name>
        <dbReference type="ChEBI" id="CHEBI:30413"/>
    </ligand>
    <ligandPart>
        <name>Fe</name>
        <dbReference type="ChEBI" id="CHEBI:18248"/>
    </ligandPart>
</feature>
<dbReference type="PRINTS" id="PR00463">
    <property type="entry name" value="EP450I"/>
</dbReference>
<evidence type="ECO:0000256" key="6">
    <source>
        <dbReference type="ARBA" id="ARBA00022989"/>
    </source>
</evidence>
<dbReference type="InterPro" id="IPR002401">
    <property type="entry name" value="Cyt_P450_E_grp-I"/>
</dbReference>
<keyword evidence="4" id="KW-0812">Transmembrane</keyword>
<dbReference type="Gene3D" id="1.10.630.10">
    <property type="entry name" value="Cytochrome P450"/>
    <property type="match status" value="1"/>
</dbReference>
<keyword evidence="10" id="KW-0472">Membrane</keyword>
<evidence type="ECO:0000256" key="8">
    <source>
        <dbReference type="ARBA" id="ARBA00023004"/>
    </source>
</evidence>
<keyword evidence="7 12" id="KW-0560">Oxidoreductase</keyword>
<dbReference type="InterPro" id="IPR036396">
    <property type="entry name" value="Cyt_P450_sf"/>
</dbReference>
<evidence type="ECO:0000256" key="10">
    <source>
        <dbReference type="ARBA" id="ARBA00023136"/>
    </source>
</evidence>
<evidence type="ECO:0000256" key="7">
    <source>
        <dbReference type="ARBA" id="ARBA00023002"/>
    </source>
</evidence>
<evidence type="ECO:0000313" key="13">
    <source>
        <dbReference type="EMBL" id="KAJ6722511.1"/>
    </source>
</evidence>
<comment type="similarity">
    <text evidence="12">Belongs to the cytochrome P450 family.</text>
</comment>
<evidence type="ECO:0000313" key="14">
    <source>
        <dbReference type="Proteomes" id="UP001151752"/>
    </source>
</evidence>
<comment type="cofactor">
    <cofactor evidence="1 11">
        <name>heme</name>
        <dbReference type="ChEBI" id="CHEBI:30413"/>
    </cofactor>
</comment>
<dbReference type="GO" id="GO:0004497">
    <property type="term" value="F:monooxygenase activity"/>
    <property type="evidence" value="ECO:0007669"/>
    <property type="project" value="UniProtKB-KW"/>
</dbReference>
<comment type="caution">
    <text evidence="13">The sequence shown here is derived from an EMBL/GenBank/DDBJ whole genome shotgun (WGS) entry which is preliminary data.</text>
</comment>
<evidence type="ECO:0000256" key="12">
    <source>
        <dbReference type="RuleBase" id="RU000461"/>
    </source>
</evidence>
<keyword evidence="14" id="KW-1185">Reference proteome</keyword>
<name>A0A9Q0U324_9ROSI</name>
<dbReference type="GO" id="GO:0016020">
    <property type="term" value="C:membrane"/>
    <property type="evidence" value="ECO:0007669"/>
    <property type="project" value="UniProtKB-SubCell"/>
</dbReference>
<dbReference type="InterPro" id="IPR050651">
    <property type="entry name" value="Plant_Cytochrome_P450_Monoox"/>
</dbReference>
<reference evidence="13" key="2">
    <citation type="journal article" date="2023" name="Int. J. Mol. Sci.">
        <title>De Novo Assembly and Annotation of 11 Diverse Shrub Willow (Salix) Genomes Reveals Novel Gene Organization in Sex-Linked Regions.</title>
        <authorList>
            <person name="Hyden B."/>
            <person name="Feng K."/>
            <person name="Yates T.B."/>
            <person name="Jawdy S."/>
            <person name="Cereghino C."/>
            <person name="Smart L.B."/>
            <person name="Muchero W."/>
        </authorList>
    </citation>
    <scope>NUCLEOTIDE SEQUENCE</scope>
    <source>
        <tissue evidence="13">Shoot tip</tissue>
    </source>
</reference>
<keyword evidence="8 11" id="KW-0408">Iron</keyword>
<keyword evidence="6" id="KW-1133">Transmembrane helix</keyword>
<dbReference type="PANTHER" id="PTHR47947">
    <property type="entry name" value="CYTOCHROME P450 82C3-RELATED"/>
    <property type="match status" value="1"/>
</dbReference>
<organism evidence="13 14">
    <name type="scientific">Salix koriyanagi</name>
    <dbReference type="NCBI Taxonomy" id="2511006"/>
    <lineage>
        <taxon>Eukaryota</taxon>
        <taxon>Viridiplantae</taxon>
        <taxon>Streptophyta</taxon>
        <taxon>Embryophyta</taxon>
        <taxon>Tracheophyta</taxon>
        <taxon>Spermatophyta</taxon>
        <taxon>Magnoliopsida</taxon>
        <taxon>eudicotyledons</taxon>
        <taxon>Gunneridae</taxon>
        <taxon>Pentapetalae</taxon>
        <taxon>rosids</taxon>
        <taxon>fabids</taxon>
        <taxon>Malpighiales</taxon>
        <taxon>Salicaceae</taxon>
        <taxon>Saliceae</taxon>
        <taxon>Salix</taxon>
    </lineage>
</organism>
<keyword evidence="3 11" id="KW-0349">Heme</keyword>
<dbReference type="GO" id="GO:0005506">
    <property type="term" value="F:iron ion binding"/>
    <property type="evidence" value="ECO:0007669"/>
    <property type="project" value="InterPro"/>
</dbReference>
<dbReference type="PANTHER" id="PTHR47947:SF26">
    <property type="entry name" value="CYTOCHROME P450"/>
    <property type="match status" value="1"/>
</dbReference>
<dbReference type="EMBL" id="JAPFFM010000013">
    <property type="protein sequence ID" value="KAJ6722511.1"/>
    <property type="molecule type" value="Genomic_DNA"/>
</dbReference>
<evidence type="ECO:0000256" key="3">
    <source>
        <dbReference type="ARBA" id="ARBA00022617"/>
    </source>
</evidence>
<dbReference type="Pfam" id="PF00067">
    <property type="entry name" value="p450"/>
    <property type="match status" value="1"/>
</dbReference>
<evidence type="ECO:0000256" key="1">
    <source>
        <dbReference type="ARBA" id="ARBA00001971"/>
    </source>
</evidence>
<dbReference type="PROSITE" id="PS00086">
    <property type="entry name" value="CYTOCHROME_P450"/>
    <property type="match status" value="1"/>
</dbReference>
<protein>
    <submittedName>
        <fullName evidence="13">CYTOCHROME P450 82C3-RELATED</fullName>
    </submittedName>
</protein>
<sequence>MGYIYGISLLQALILAASDTTAVTLTWALSLLVNNPDVLKKAQLELDTRVGKERQVEESDVQNLVYLKAVLKETLRLYPAGPLLIPHEAIEDCTIDGYHVPRGTRLLVNLSKIHRDARVWSNPNEFDPERFLTTHRDFDVRGRNFEFFPFGSGRRMCPGVSFALHVVELALASLLHGFDFATPSGEPVDMHESSGLTNLRATPLEVLLSPRLPSRLYGH</sequence>
<keyword evidence="9 12" id="KW-0503">Monooxygenase</keyword>